<dbReference type="GO" id="GO:0097632">
    <property type="term" value="C:extrinsic component of phagophore assembly site membrane"/>
    <property type="evidence" value="ECO:0007669"/>
    <property type="project" value="TreeGrafter"/>
</dbReference>
<dbReference type="OrthoDB" id="16772at2759"/>
<dbReference type="PANTHER" id="PTHR13664:SF0">
    <property type="entry name" value="BECLIN 1-ASSOCIATED AUTOPHAGY-RELATED KEY REGULATOR"/>
    <property type="match status" value="1"/>
</dbReference>
<keyword evidence="1" id="KW-0175">Coiled coil</keyword>
<gene>
    <name evidence="2" type="ORF">PHAECO_LOCUS630</name>
</gene>
<accession>A0A9N9S9Q3</accession>
<dbReference type="PANTHER" id="PTHR13664">
    <property type="entry name" value="BECLIN 1-ASSOCIATED AUTOPHAGY-RELATED KEY REGULATOR"/>
    <property type="match status" value="1"/>
</dbReference>
<dbReference type="InterPro" id="IPR018791">
    <property type="entry name" value="UV_resistance/autophagy_Atg14"/>
</dbReference>
<keyword evidence="3" id="KW-1185">Reference proteome</keyword>
<dbReference type="GO" id="GO:0000423">
    <property type="term" value="P:mitophagy"/>
    <property type="evidence" value="ECO:0007669"/>
    <property type="project" value="TreeGrafter"/>
</dbReference>
<dbReference type="GO" id="GO:0035032">
    <property type="term" value="C:phosphatidylinositol 3-kinase complex, class III"/>
    <property type="evidence" value="ECO:0007669"/>
    <property type="project" value="TreeGrafter"/>
</dbReference>
<dbReference type="AlphaFoldDB" id="A0A9N9S9Q3"/>
<name>A0A9N9S9Q3_PHACE</name>
<dbReference type="Proteomes" id="UP001153737">
    <property type="component" value="Chromosome 1"/>
</dbReference>
<evidence type="ECO:0000313" key="2">
    <source>
        <dbReference type="EMBL" id="CAG9813675.1"/>
    </source>
</evidence>
<dbReference type="GO" id="GO:0016240">
    <property type="term" value="P:autophagosome membrane docking"/>
    <property type="evidence" value="ECO:0007669"/>
    <property type="project" value="TreeGrafter"/>
</dbReference>
<sequence length="470" mass="53327">MATISSSDDSIAPKDFHLSTSTDSGSRLSLNRQKCPLCHNFRKVFYCKDCIYSGLFYSSRQRVTEGYIDKQKALLELQDSKKTIEKNCLSSLEARRKFDILNSKIRQARDRTKVLKSALENKKQSKVSNEVKFLELKDKNEKRNRSLPKYDNKVQELENYVAVRREKVEKIRDTTREKQEELKKLVKIRIQQLFKYIFPISTVKPTMETESSSDDMVSALAEASQTTFISDRWEYSDYMGEMKYCIVGPTLPGSGNYSAYNIWVAQNQDGVPGSNMTSSVELNPAFSISAALTYTAQLVNILSFYFNIRLPYKMQYSDFCNSYMSEQQFARRTARLNANILYLCLLQNVDLCDLQSTETIHNILQLLENGNCDLGREGPMEFDLHKVNALEQPLTDNLKISEDSDSEEGDSFPVEWEAVPHVQCPEIAAGPAISQAPQMITTQQASSMAGGLVNSAAASIASLWRGFTRK</sequence>
<dbReference type="GO" id="GO:0035014">
    <property type="term" value="F:phosphatidylinositol 3-kinase regulator activity"/>
    <property type="evidence" value="ECO:0007669"/>
    <property type="project" value="TreeGrafter"/>
</dbReference>
<dbReference type="EMBL" id="OU896707">
    <property type="protein sequence ID" value="CAG9813675.1"/>
    <property type="molecule type" value="Genomic_DNA"/>
</dbReference>
<evidence type="ECO:0008006" key="4">
    <source>
        <dbReference type="Google" id="ProtNLM"/>
    </source>
</evidence>
<protein>
    <recommendedName>
        <fullName evidence="4">Beclin 1-associated autophagy-related key regulator</fullName>
    </recommendedName>
</protein>
<dbReference type="Pfam" id="PF10186">
    <property type="entry name" value="ATG14"/>
    <property type="match status" value="1"/>
</dbReference>
<dbReference type="GO" id="GO:0005776">
    <property type="term" value="C:autophagosome"/>
    <property type="evidence" value="ECO:0007669"/>
    <property type="project" value="TreeGrafter"/>
</dbReference>
<reference evidence="2" key="1">
    <citation type="submission" date="2022-01" db="EMBL/GenBank/DDBJ databases">
        <authorList>
            <person name="King R."/>
        </authorList>
    </citation>
    <scope>NUCLEOTIDE SEQUENCE</scope>
</reference>
<proteinExistence type="predicted"/>
<evidence type="ECO:0000313" key="3">
    <source>
        <dbReference type="Proteomes" id="UP001153737"/>
    </source>
</evidence>
<dbReference type="GO" id="GO:0000045">
    <property type="term" value="P:autophagosome assembly"/>
    <property type="evidence" value="ECO:0007669"/>
    <property type="project" value="TreeGrafter"/>
</dbReference>
<dbReference type="GO" id="GO:0009267">
    <property type="term" value="P:cellular response to starvation"/>
    <property type="evidence" value="ECO:0007669"/>
    <property type="project" value="TreeGrafter"/>
</dbReference>
<reference evidence="2" key="2">
    <citation type="submission" date="2022-10" db="EMBL/GenBank/DDBJ databases">
        <authorList>
            <consortium name="ENA_rothamsted_submissions"/>
            <consortium name="culmorum"/>
            <person name="King R."/>
        </authorList>
    </citation>
    <scope>NUCLEOTIDE SEQUENCE</scope>
</reference>
<dbReference type="GO" id="GO:0097629">
    <property type="term" value="C:extrinsic component of omegasome membrane"/>
    <property type="evidence" value="ECO:0007669"/>
    <property type="project" value="TreeGrafter"/>
</dbReference>
<dbReference type="GO" id="GO:0043495">
    <property type="term" value="F:protein-membrane adaptor activity"/>
    <property type="evidence" value="ECO:0007669"/>
    <property type="project" value="TreeGrafter"/>
</dbReference>
<organism evidence="2 3">
    <name type="scientific">Phaedon cochleariae</name>
    <name type="common">Mustard beetle</name>
    <dbReference type="NCBI Taxonomy" id="80249"/>
    <lineage>
        <taxon>Eukaryota</taxon>
        <taxon>Metazoa</taxon>
        <taxon>Ecdysozoa</taxon>
        <taxon>Arthropoda</taxon>
        <taxon>Hexapoda</taxon>
        <taxon>Insecta</taxon>
        <taxon>Pterygota</taxon>
        <taxon>Neoptera</taxon>
        <taxon>Endopterygota</taxon>
        <taxon>Coleoptera</taxon>
        <taxon>Polyphaga</taxon>
        <taxon>Cucujiformia</taxon>
        <taxon>Chrysomeloidea</taxon>
        <taxon>Chrysomelidae</taxon>
        <taxon>Chrysomelinae</taxon>
        <taxon>Chrysomelini</taxon>
        <taxon>Phaedon</taxon>
    </lineage>
</organism>
<evidence type="ECO:0000256" key="1">
    <source>
        <dbReference type="ARBA" id="ARBA00023054"/>
    </source>
</evidence>